<dbReference type="EMBL" id="JASJUT010000016">
    <property type="protein sequence ID" value="MDK2598343.1"/>
    <property type="molecule type" value="Genomic_DNA"/>
</dbReference>
<evidence type="ECO:0000313" key="2">
    <source>
        <dbReference type="Proteomes" id="UP001231915"/>
    </source>
</evidence>
<reference evidence="1 2" key="1">
    <citation type="submission" date="2023-05" db="EMBL/GenBank/DDBJ databases">
        <title>Pseudoalteromonas ardens sp. nov., Pseudoalteromonas obscura sp. nov., and Pseudoalteromonas umbrosa sp. nov., isolated from the coral Montipora capitata.</title>
        <authorList>
            <person name="Thomas E.M."/>
            <person name="Smith E.M."/>
            <person name="Papke E."/>
            <person name="Shlafstein M.D."/>
            <person name="Oline D.K."/>
            <person name="Videau P."/>
            <person name="Saw J.H."/>
            <person name="Strangman W.K."/>
            <person name="Ushijima B."/>
        </authorList>
    </citation>
    <scope>NUCLEOTIDE SEQUENCE [LARGE SCALE GENOMIC DNA]</scope>
    <source>
        <strain evidence="1 2">P94</strain>
    </source>
</reference>
<proteinExistence type="predicted"/>
<organism evidence="1 2">
    <name type="scientific">Pseudoalteromonas obscura</name>
    <dbReference type="NCBI Taxonomy" id="3048491"/>
    <lineage>
        <taxon>Bacteria</taxon>
        <taxon>Pseudomonadati</taxon>
        <taxon>Pseudomonadota</taxon>
        <taxon>Gammaproteobacteria</taxon>
        <taxon>Alteromonadales</taxon>
        <taxon>Pseudoalteromonadaceae</taxon>
        <taxon>Pseudoalteromonas</taxon>
    </lineage>
</organism>
<evidence type="ECO:0000313" key="1">
    <source>
        <dbReference type="EMBL" id="MDK2598343.1"/>
    </source>
</evidence>
<dbReference type="Proteomes" id="UP001231915">
    <property type="component" value="Unassembled WGS sequence"/>
</dbReference>
<protein>
    <submittedName>
        <fullName evidence="1">Uncharacterized protein</fullName>
    </submittedName>
</protein>
<name>A0ABT7ETG0_9GAMM</name>
<dbReference type="RefSeq" id="WP_211010527.1">
    <property type="nucleotide sequence ID" value="NZ_JASJUT010000016.1"/>
</dbReference>
<accession>A0ABT7ETG0</accession>
<sequence length="299" mass="32560">MESTKLYDHYKLPDELDDTLAITEIKESINATCDELSALYAKKSPGQSLTRSDPDAGRAAVLNQRLFSLQEALSFTKKGGGSANDYSKDCQEIGKLFKAGALDAAGAVNELLLRIKSKRTRTRYSFDVVSGMQGPHTVARILGVCLRRTAIMNNITKLKVADLGALYDPHIDTGLAAAMGNSDYQAFYSEVASNYVNVPNADSLENYLNKIALGQMLVDLHPYATSMKVASAKHLQGKGEGHLIEQLYYSKDEAKVEELVDLASLKDLTPSASLSAVTQFVKETIKGYKQLAKKIGVVN</sequence>
<keyword evidence="2" id="KW-1185">Reference proteome</keyword>
<gene>
    <name evidence="1" type="ORF">QNM18_25135</name>
</gene>
<comment type="caution">
    <text evidence="1">The sequence shown here is derived from an EMBL/GenBank/DDBJ whole genome shotgun (WGS) entry which is preliminary data.</text>
</comment>